<dbReference type="KEGG" id="cpat:CLPA_c06730"/>
<dbReference type="AlphaFoldDB" id="A0A0H3J4D3"/>
<dbReference type="EMBL" id="CP009268">
    <property type="protein sequence ID" value="AJA50761.1"/>
    <property type="molecule type" value="Genomic_DNA"/>
</dbReference>
<proteinExistence type="predicted"/>
<dbReference type="PANTHER" id="PTHR12526">
    <property type="entry name" value="GLYCOSYLTRANSFERASE"/>
    <property type="match status" value="1"/>
</dbReference>
<dbReference type="Gene3D" id="3.40.50.2000">
    <property type="entry name" value="Glycogen Phosphorylase B"/>
    <property type="match status" value="2"/>
</dbReference>
<evidence type="ECO:0000259" key="1">
    <source>
        <dbReference type="Pfam" id="PF00534"/>
    </source>
</evidence>
<dbReference type="PATRIC" id="fig|1262449.3.peg.2901"/>
<dbReference type="eggNOG" id="COG0438">
    <property type="taxonomic scope" value="Bacteria"/>
</dbReference>
<dbReference type="Proteomes" id="UP000030905">
    <property type="component" value="Chromosome"/>
</dbReference>
<dbReference type="Proteomes" id="UP000028042">
    <property type="component" value="Unassembled WGS sequence"/>
</dbReference>
<dbReference type="InterPro" id="IPR001296">
    <property type="entry name" value="Glyco_trans_1"/>
</dbReference>
<feature type="domain" description="Glycosyl transferase family 1" evidence="1">
    <location>
        <begin position="217"/>
        <end position="368"/>
    </location>
</feature>
<dbReference type="KEGG" id="cpae:CPAST_c06730"/>
<dbReference type="SUPFAM" id="SSF53756">
    <property type="entry name" value="UDP-Glycosyltransferase/glycogen phosphorylase"/>
    <property type="match status" value="1"/>
</dbReference>
<accession>A0A0H3J4D3</accession>
<evidence type="ECO:0000313" key="4">
    <source>
        <dbReference type="Proteomes" id="UP000028042"/>
    </source>
</evidence>
<dbReference type="GeneID" id="93072891"/>
<keyword evidence="5" id="KW-1185">Reference proteome</keyword>
<dbReference type="EC" id="2.7.-.-" evidence="2"/>
<protein>
    <submittedName>
        <fullName evidence="2">Exopolysaccharide phosphotransferase</fullName>
        <ecNumber evidence="2">2.7.-.-</ecNumber>
    </submittedName>
    <submittedName>
        <fullName evidence="3">Glycosyl transferase group 1</fullName>
    </submittedName>
</protein>
<keyword evidence="2" id="KW-0808">Transferase</keyword>
<name>A0A0H3J4D3_CLOPA</name>
<dbReference type="Pfam" id="PF00534">
    <property type="entry name" value="Glycos_transf_1"/>
    <property type="match status" value="1"/>
</dbReference>
<reference evidence="2 5" key="1">
    <citation type="journal article" date="2015" name="Genome Announc.">
        <title>Complete Genome Sequence of the Nitrogen-Fixing and Solvent-Producing Clostridium pasteurianum DSM 525.</title>
        <authorList>
            <person name="Poehlein A."/>
            <person name="Grosse-Honebrink A."/>
            <person name="Zhang Y."/>
            <person name="Minton N.P."/>
            <person name="Daniel R."/>
        </authorList>
    </citation>
    <scope>NUCLEOTIDE SEQUENCE [LARGE SCALE GENOMIC DNA]</scope>
    <source>
        <strain evidence="2">DSM 525</strain>
        <strain evidence="5">DSM 525 / ATCC 6013</strain>
    </source>
</reference>
<dbReference type="RefSeq" id="WP_004455514.1">
    <property type="nucleotide sequence ID" value="NZ_ANZB01000010.1"/>
</dbReference>
<evidence type="ECO:0000313" key="2">
    <source>
        <dbReference type="EMBL" id="AJA50761.1"/>
    </source>
</evidence>
<evidence type="ECO:0000313" key="3">
    <source>
        <dbReference type="EMBL" id="KRU13229.1"/>
    </source>
</evidence>
<dbReference type="GO" id="GO:0016757">
    <property type="term" value="F:glycosyltransferase activity"/>
    <property type="evidence" value="ECO:0007669"/>
    <property type="project" value="InterPro"/>
</dbReference>
<reference evidence="3 4" key="3">
    <citation type="journal article" name="Genome Announc.">
        <title>Improved Draft Genome Sequence of Clostridium pasteurianum Strain ATCC 6013 (DSM 525) Using a Hybrid Next-Generation Sequencing Approach.</title>
        <authorList>
            <person name="Pyne M.E."/>
            <person name="Utturkar S."/>
            <person name="Brown S.D."/>
            <person name="Moo-Young M."/>
            <person name="Chung D.A."/>
            <person name="Chou C.P."/>
        </authorList>
    </citation>
    <scope>NUCLEOTIDE SEQUENCE [LARGE SCALE GENOMIC DNA]</scope>
    <source>
        <strain evidence="3 4">ATCC 6013</strain>
    </source>
</reference>
<dbReference type="EMBL" id="JPGY02000001">
    <property type="protein sequence ID" value="KRU13229.1"/>
    <property type="molecule type" value="Genomic_DNA"/>
</dbReference>
<dbReference type="CDD" id="cd03820">
    <property type="entry name" value="GT4_AmsD-like"/>
    <property type="match status" value="1"/>
</dbReference>
<gene>
    <name evidence="2" type="ORF">CLPA_c06730</name>
    <name evidence="3" type="ORF">CP6013_02477</name>
</gene>
<organism evidence="2 5">
    <name type="scientific">Clostridium pasteurianum DSM 525 = ATCC 6013</name>
    <dbReference type="NCBI Taxonomy" id="1262449"/>
    <lineage>
        <taxon>Bacteria</taxon>
        <taxon>Bacillati</taxon>
        <taxon>Bacillota</taxon>
        <taxon>Clostridia</taxon>
        <taxon>Eubacteriales</taxon>
        <taxon>Clostridiaceae</taxon>
        <taxon>Clostridium</taxon>
    </lineage>
</organism>
<evidence type="ECO:0000313" key="5">
    <source>
        <dbReference type="Proteomes" id="UP000030905"/>
    </source>
</evidence>
<sequence length="399" mass="45800">MKICVITYSFFSHGGVQRVTSTLFNELSLNNQIDILYVGNEKYSKDGLYGLNEDRINIEIKPLKLSFLERKIRKIVTVLNNKLGIFHNKFLYGLLEAAIFPKPLRNVYINYLNSKDYDIVIGSEGEIGLLLAAIADKLKAKTISWQHNSYEAYFNTREKYLWGREKSVEKLYPKLDAVVVLTEDDKHKYREKMNLHCKRIYNPLSFFSSEKSNCLHKNILSVGRLDRQKGFDLLIRAFEKIVREDNQWKLTIVGEGSDRGLLESLIQELGVSGRVDIVNFTDNIKSYYLKSSIYVSSSRWEGFGLVITEAMECGLPVAAFENAGPKEIINDNVNGILVPCEDIEALAQAILQLMHNEEKRLKMSQNAIIRAQHFNVSIVAKEWQKLFDRLISPSLEEKT</sequence>
<reference evidence="3" key="2">
    <citation type="submission" date="2015-10" db="EMBL/GenBank/DDBJ databases">
        <title>Improved Draft Genome Sequence of Clostridium pasteurianum Strain ATCC 6013 (DSM 525) Using a Hybrid Next-Generation Sequencing Approach.</title>
        <authorList>
            <person name="Pyne M.E."/>
            <person name="Utturkar S.M."/>
            <person name="Brown S.D."/>
            <person name="Moo-Young M."/>
            <person name="Chung D.A."/>
            <person name="Chou P.C."/>
        </authorList>
    </citation>
    <scope>NUCLEOTIDE SEQUENCE</scope>
    <source>
        <strain evidence="3">ATCC 6013</strain>
    </source>
</reference>